<dbReference type="Pfam" id="PF00005">
    <property type="entry name" value="ABC_tran"/>
    <property type="match status" value="1"/>
</dbReference>
<evidence type="ECO:0000256" key="1">
    <source>
        <dbReference type="ARBA" id="ARBA00022448"/>
    </source>
</evidence>
<evidence type="ECO:0000313" key="6">
    <source>
        <dbReference type="Proteomes" id="UP000690515"/>
    </source>
</evidence>
<dbReference type="InterPro" id="IPR050093">
    <property type="entry name" value="ABC_SmlMolc_Importer"/>
</dbReference>
<dbReference type="SUPFAM" id="SSF52540">
    <property type="entry name" value="P-loop containing nucleoside triphosphate hydrolases"/>
    <property type="match status" value="1"/>
</dbReference>
<accession>A0ABS5Z5Z7</accession>
<evidence type="ECO:0000256" key="3">
    <source>
        <dbReference type="ARBA" id="ARBA00022840"/>
    </source>
</evidence>
<dbReference type="PANTHER" id="PTHR42781">
    <property type="entry name" value="SPERMIDINE/PUTRESCINE IMPORT ATP-BINDING PROTEIN POTA"/>
    <property type="match status" value="1"/>
</dbReference>
<feature type="domain" description="ABC transporter" evidence="4">
    <location>
        <begin position="13"/>
        <end position="247"/>
    </location>
</feature>
<name>A0ABS5Z5Z7_9GAMM</name>
<protein>
    <submittedName>
        <fullName evidence="5">ABC transporter ATP-binding protein</fullName>
    </submittedName>
</protein>
<dbReference type="InterPro" id="IPR003593">
    <property type="entry name" value="AAA+_ATPase"/>
</dbReference>
<dbReference type="CDD" id="cd03293">
    <property type="entry name" value="ABC_NrtD_SsuB_transporters"/>
    <property type="match status" value="1"/>
</dbReference>
<dbReference type="PROSITE" id="PS00211">
    <property type="entry name" value="ABC_TRANSPORTER_1"/>
    <property type="match status" value="1"/>
</dbReference>
<keyword evidence="2" id="KW-0547">Nucleotide-binding</keyword>
<dbReference type="InterPro" id="IPR017871">
    <property type="entry name" value="ABC_transporter-like_CS"/>
</dbReference>
<keyword evidence="3 5" id="KW-0067">ATP-binding</keyword>
<dbReference type="InterPro" id="IPR027417">
    <property type="entry name" value="P-loop_NTPase"/>
</dbReference>
<dbReference type="GO" id="GO:0005524">
    <property type="term" value="F:ATP binding"/>
    <property type="evidence" value="ECO:0007669"/>
    <property type="project" value="UniProtKB-KW"/>
</dbReference>
<dbReference type="EMBL" id="JAGSOY010000001">
    <property type="protein sequence ID" value="MBU2709487.1"/>
    <property type="molecule type" value="Genomic_DNA"/>
</dbReference>
<dbReference type="InterPro" id="IPR003439">
    <property type="entry name" value="ABC_transporter-like_ATP-bd"/>
</dbReference>
<sequence length="298" mass="33849">MTSTGSGAAFKKLEITDVVKNYGSKCVLDDIDLHVSHGEFCTLVGPSGCGKSTLLRLILGQEQANQGSILVEGQPAGFPDPYRGIVFQRYSLFPHLSVLDNVLLGKHLTHQRWWMPWRRQSGWKEEAMSLLERVRLTEAAEKYPHELSGGMQQRAAIAQALIMKHPVLLMDEPFGALDPDTREDLQIFLLDIWEKEQLTIFFVTHDLEEACFLGSRLLVLSQYYTDDRGNDPDVNRGGKIVADHPLKNIAGSTVIKDQMEFRDLIESVRREGFNPEIRQHVDTFNLNHPDSFRTLNEY</sequence>
<keyword evidence="6" id="KW-1185">Reference proteome</keyword>
<reference evidence="5 6" key="1">
    <citation type="submission" date="2021-04" db="EMBL/GenBank/DDBJ databases">
        <authorList>
            <person name="Pira H."/>
            <person name="Risdian C."/>
            <person name="Wink J."/>
        </authorList>
    </citation>
    <scope>NUCLEOTIDE SEQUENCE [LARGE SCALE GENOMIC DNA]</scope>
    <source>
        <strain evidence="5 6">WH53</strain>
    </source>
</reference>
<dbReference type="RefSeq" id="WP_215817656.1">
    <property type="nucleotide sequence ID" value="NZ_JAGSOY010000001.1"/>
</dbReference>
<dbReference type="SMART" id="SM00382">
    <property type="entry name" value="AAA"/>
    <property type="match status" value="1"/>
</dbReference>
<comment type="caution">
    <text evidence="5">The sequence shown here is derived from an EMBL/GenBank/DDBJ whole genome shotgun (WGS) entry which is preliminary data.</text>
</comment>
<dbReference type="Proteomes" id="UP000690515">
    <property type="component" value="Unassembled WGS sequence"/>
</dbReference>
<proteinExistence type="predicted"/>
<dbReference type="PROSITE" id="PS50893">
    <property type="entry name" value="ABC_TRANSPORTER_2"/>
    <property type="match status" value="1"/>
</dbReference>
<evidence type="ECO:0000259" key="4">
    <source>
        <dbReference type="PROSITE" id="PS50893"/>
    </source>
</evidence>
<dbReference type="PANTHER" id="PTHR42781:SF8">
    <property type="entry name" value="BICARBONATE TRANSPORT ATP-BINDING PROTEIN CMPC"/>
    <property type="match status" value="1"/>
</dbReference>
<evidence type="ECO:0000256" key="2">
    <source>
        <dbReference type="ARBA" id="ARBA00022741"/>
    </source>
</evidence>
<dbReference type="Gene3D" id="3.40.50.300">
    <property type="entry name" value="P-loop containing nucleotide triphosphate hydrolases"/>
    <property type="match status" value="1"/>
</dbReference>
<organism evidence="5 6">
    <name type="scientific">Zooshikella harenae</name>
    <dbReference type="NCBI Taxonomy" id="2827238"/>
    <lineage>
        <taxon>Bacteria</taxon>
        <taxon>Pseudomonadati</taxon>
        <taxon>Pseudomonadota</taxon>
        <taxon>Gammaproteobacteria</taxon>
        <taxon>Oceanospirillales</taxon>
        <taxon>Zooshikellaceae</taxon>
        <taxon>Zooshikella</taxon>
    </lineage>
</organism>
<keyword evidence="1" id="KW-0813">Transport</keyword>
<evidence type="ECO:0000313" key="5">
    <source>
        <dbReference type="EMBL" id="MBU2709487.1"/>
    </source>
</evidence>
<gene>
    <name evidence="5" type="ORF">KCG35_00285</name>
</gene>